<dbReference type="InterPro" id="IPR036568">
    <property type="entry name" value="GGCT-like_sf"/>
</dbReference>
<feature type="domain" description="Gamma-glutamylcyclotransferase AIG2-like" evidence="1">
    <location>
        <begin position="5"/>
        <end position="121"/>
    </location>
</feature>
<evidence type="ECO:0000313" key="2">
    <source>
        <dbReference type="EMBL" id="GGD41929.1"/>
    </source>
</evidence>
<proteinExistence type="predicted"/>
<dbReference type="Proteomes" id="UP000598997">
    <property type="component" value="Unassembled WGS sequence"/>
</dbReference>
<dbReference type="Pfam" id="PF06094">
    <property type="entry name" value="GGACT"/>
    <property type="match status" value="1"/>
</dbReference>
<sequence>MRKKLFLYGTLMGHADTPMAHFVQERVVSSLEADAPGKLLAIPSARGWFPALVPGQGRVKGVLADLELTRADLMKLDRYEGREYRRIVLRVRTSEGMSSAQGWVWTVPPSEESVLIEGDDFMAWLKKTGLPILSQRNGT</sequence>
<name>A0A917DJE6_9SPHN</name>
<protein>
    <recommendedName>
        <fullName evidence="1">Gamma-glutamylcyclotransferase AIG2-like domain-containing protein</fullName>
    </recommendedName>
</protein>
<organism evidence="2 3">
    <name type="scientific">Croceicoccus pelagius</name>
    <dbReference type="NCBI Taxonomy" id="1703341"/>
    <lineage>
        <taxon>Bacteria</taxon>
        <taxon>Pseudomonadati</taxon>
        <taxon>Pseudomonadota</taxon>
        <taxon>Alphaproteobacteria</taxon>
        <taxon>Sphingomonadales</taxon>
        <taxon>Erythrobacteraceae</taxon>
        <taxon>Croceicoccus</taxon>
    </lineage>
</organism>
<comment type="caution">
    <text evidence="2">The sequence shown here is derived from an EMBL/GenBank/DDBJ whole genome shotgun (WGS) entry which is preliminary data.</text>
</comment>
<dbReference type="InterPro" id="IPR009288">
    <property type="entry name" value="AIG2-like_dom"/>
</dbReference>
<keyword evidence="3" id="KW-1185">Reference proteome</keyword>
<dbReference type="EMBL" id="BMIO01000004">
    <property type="protein sequence ID" value="GGD41929.1"/>
    <property type="molecule type" value="Genomic_DNA"/>
</dbReference>
<dbReference type="CDD" id="cd06661">
    <property type="entry name" value="GGCT_like"/>
    <property type="match status" value="1"/>
</dbReference>
<reference evidence="2 3" key="1">
    <citation type="journal article" date="2014" name="Int. J. Syst. Evol. Microbiol.">
        <title>Complete genome sequence of Corynebacterium casei LMG S-19264T (=DSM 44701T), isolated from a smear-ripened cheese.</title>
        <authorList>
            <consortium name="US DOE Joint Genome Institute (JGI-PGF)"/>
            <person name="Walter F."/>
            <person name="Albersmeier A."/>
            <person name="Kalinowski J."/>
            <person name="Ruckert C."/>
        </authorList>
    </citation>
    <scope>NUCLEOTIDE SEQUENCE [LARGE SCALE GENOMIC DNA]</scope>
    <source>
        <strain evidence="2 3">CGMCC 1.15358</strain>
    </source>
</reference>
<dbReference type="AlphaFoldDB" id="A0A917DJE6"/>
<evidence type="ECO:0000313" key="3">
    <source>
        <dbReference type="Proteomes" id="UP000598997"/>
    </source>
</evidence>
<dbReference type="RefSeq" id="WP_066766477.1">
    <property type="nucleotide sequence ID" value="NZ_BMIO01000004.1"/>
</dbReference>
<dbReference type="InterPro" id="IPR013024">
    <property type="entry name" value="GGCT-like"/>
</dbReference>
<gene>
    <name evidence="2" type="ORF">GCM10010989_14890</name>
</gene>
<accession>A0A917DJE6</accession>
<evidence type="ECO:0000259" key="1">
    <source>
        <dbReference type="Pfam" id="PF06094"/>
    </source>
</evidence>
<dbReference type="Gene3D" id="3.10.490.10">
    <property type="entry name" value="Gamma-glutamyl cyclotransferase-like"/>
    <property type="match status" value="1"/>
</dbReference>
<dbReference type="OrthoDB" id="7432499at2"/>
<dbReference type="SUPFAM" id="SSF110857">
    <property type="entry name" value="Gamma-glutamyl cyclotransferase-like"/>
    <property type="match status" value="1"/>
</dbReference>